<dbReference type="PROSITE" id="PS51257">
    <property type="entry name" value="PROKAR_LIPOPROTEIN"/>
    <property type="match status" value="1"/>
</dbReference>
<name>A0ABY7H1Y3_9BACT</name>
<evidence type="ECO:0000313" key="2">
    <source>
        <dbReference type="EMBL" id="WAS93266.1"/>
    </source>
</evidence>
<dbReference type="InterPro" id="IPR025419">
    <property type="entry name" value="DUF4142"/>
</dbReference>
<dbReference type="RefSeq" id="WP_269035595.1">
    <property type="nucleotide sequence ID" value="NZ_CP114040.1"/>
</dbReference>
<accession>A0ABY7H1Y3</accession>
<dbReference type="EMBL" id="CP114040">
    <property type="protein sequence ID" value="WAS93266.1"/>
    <property type="molecule type" value="Genomic_DNA"/>
</dbReference>
<gene>
    <name evidence="2" type="ORF">O0S08_44525</name>
</gene>
<evidence type="ECO:0000313" key="3">
    <source>
        <dbReference type="Proteomes" id="UP001164459"/>
    </source>
</evidence>
<evidence type="ECO:0000259" key="1">
    <source>
        <dbReference type="Pfam" id="PF13628"/>
    </source>
</evidence>
<proteinExistence type="predicted"/>
<feature type="domain" description="DUF4142" evidence="1">
    <location>
        <begin position="69"/>
        <end position="211"/>
    </location>
</feature>
<reference evidence="2" key="1">
    <citation type="submission" date="2022-11" db="EMBL/GenBank/DDBJ databases">
        <title>Minimal conservation of predation-associated metabolite biosynthetic gene clusters underscores biosynthetic potential of Myxococcota including descriptions for ten novel species: Archangium lansinium sp. nov., Myxococcus landrumus sp. nov., Nannocystis bai.</title>
        <authorList>
            <person name="Ahearne A."/>
            <person name="Stevens C."/>
            <person name="Dowd S."/>
        </authorList>
    </citation>
    <scope>NUCLEOTIDE SEQUENCE</scope>
    <source>
        <strain evidence="2">Fl3</strain>
    </source>
</reference>
<dbReference type="PANTHER" id="PTHR38593:SF1">
    <property type="entry name" value="BLR2558 PROTEIN"/>
    <property type="match status" value="1"/>
</dbReference>
<sequence length="220" mass="24851">MDTRKPSLVTLSFLLAAACSRTSPDTIPPSQVSTDLPATNTKPDDPAAVAVAAMPEDAKVKAPPEYMTNDDEIFGVLSIMNEEEMKMAEYAKKWAKGTRVKEYASQMMTDHGAIKSRENETRDRLGLRKTDSRLRDDIKNDAKQKMEVLEKVDKGDAFDKTYVDMQVDSHAMWINFIDTKLLPHAQMPELRVELNNFRSTLERHYNDAKELQASITLPKS</sequence>
<organism evidence="2 3">
    <name type="scientific">Nannocystis punicea</name>
    <dbReference type="NCBI Taxonomy" id="2995304"/>
    <lineage>
        <taxon>Bacteria</taxon>
        <taxon>Pseudomonadati</taxon>
        <taxon>Myxococcota</taxon>
        <taxon>Polyangia</taxon>
        <taxon>Nannocystales</taxon>
        <taxon>Nannocystaceae</taxon>
        <taxon>Nannocystis</taxon>
    </lineage>
</organism>
<dbReference type="Pfam" id="PF13628">
    <property type="entry name" value="DUF4142"/>
    <property type="match status" value="1"/>
</dbReference>
<protein>
    <submittedName>
        <fullName evidence="2">DUF4142 domain-containing protein</fullName>
    </submittedName>
</protein>
<dbReference type="Proteomes" id="UP001164459">
    <property type="component" value="Chromosome"/>
</dbReference>
<dbReference type="PANTHER" id="PTHR38593">
    <property type="entry name" value="BLR2558 PROTEIN"/>
    <property type="match status" value="1"/>
</dbReference>
<keyword evidence="3" id="KW-1185">Reference proteome</keyword>